<accession>A0A7W6J3H3</accession>
<evidence type="ECO:0000313" key="1">
    <source>
        <dbReference type="EMBL" id="MBB4064032.1"/>
    </source>
</evidence>
<dbReference type="RefSeq" id="WP_183365274.1">
    <property type="nucleotide sequence ID" value="NZ_JACIEZ010000002.1"/>
</dbReference>
<evidence type="ECO:0000313" key="2">
    <source>
        <dbReference type="Proteomes" id="UP000528286"/>
    </source>
</evidence>
<keyword evidence="2" id="KW-1185">Reference proteome</keyword>
<organism evidence="1 2">
    <name type="scientific">Gellertiella hungarica</name>
    <dbReference type="NCBI Taxonomy" id="1572859"/>
    <lineage>
        <taxon>Bacteria</taxon>
        <taxon>Pseudomonadati</taxon>
        <taxon>Pseudomonadota</taxon>
        <taxon>Alphaproteobacteria</taxon>
        <taxon>Hyphomicrobiales</taxon>
        <taxon>Rhizobiaceae</taxon>
        <taxon>Gellertiella</taxon>
    </lineage>
</organism>
<name>A0A7W6J3H3_9HYPH</name>
<dbReference type="EMBL" id="JACIEZ010000002">
    <property type="protein sequence ID" value="MBB4064032.1"/>
    <property type="molecule type" value="Genomic_DNA"/>
</dbReference>
<sequence length="132" mass="14716">MTDIHVTATTAEKIAHLHALGYLDVSPIPPPRLIAHPIGEPVDFFDVARDAGMKIVVSLHSPPDIRIFAGSGDFKAVRPGLVSYCIGEDNLPAEGRERSREIMRRLAYSFHDWAAREIVARYHRDLKRGSAF</sequence>
<comment type="caution">
    <text evidence="1">The sequence shown here is derived from an EMBL/GenBank/DDBJ whole genome shotgun (WGS) entry which is preliminary data.</text>
</comment>
<protein>
    <submittedName>
        <fullName evidence="1">Uncharacterized protein</fullName>
    </submittedName>
</protein>
<dbReference type="Proteomes" id="UP000528286">
    <property type="component" value="Unassembled WGS sequence"/>
</dbReference>
<gene>
    <name evidence="1" type="ORF">GGR23_001209</name>
</gene>
<reference evidence="1 2" key="1">
    <citation type="submission" date="2020-08" db="EMBL/GenBank/DDBJ databases">
        <title>Genomic Encyclopedia of Type Strains, Phase IV (KMG-IV): sequencing the most valuable type-strain genomes for metagenomic binning, comparative biology and taxonomic classification.</title>
        <authorList>
            <person name="Goeker M."/>
        </authorList>
    </citation>
    <scope>NUCLEOTIDE SEQUENCE [LARGE SCALE GENOMIC DNA]</scope>
    <source>
        <strain evidence="1 2">DSM 29853</strain>
    </source>
</reference>
<dbReference type="AlphaFoldDB" id="A0A7W6J3H3"/>
<proteinExistence type="predicted"/>